<sequence length="149" mass="16944">MTIRLNWHVPAGGDIEITHNGLSLDEGLVTLILICLFTDAKAKTSDEIPDGTDDRRGWPGDSFSEFEWGSWLWLLEREKLTEEVRLKAQNYAGIALQPLARAGLVRTIQVEATIPQTNWIWLSVLLTRPDKTSLTVEIKKRWEAIEYAI</sequence>
<name>A0A0H5G3K9_YEREN</name>
<evidence type="ECO:0000313" key="2">
    <source>
        <dbReference type="Proteomes" id="UP000048841"/>
    </source>
</evidence>
<organism evidence="1 2">
    <name type="scientific">Yersinia enterocolitica</name>
    <dbReference type="NCBI Taxonomy" id="630"/>
    <lineage>
        <taxon>Bacteria</taxon>
        <taxon>Pseudomonadati</taxon>
        <taxon>Pseudomonadota</taxon>
        <taxon>Gammaproteobacteria</taxon>
        <taxon>Enterobacterales</taxon>
        <taxon>Yersiniaceae</taxon>
        <taxon>Yersinia</taxon>
    </lineage>
</organism>
<proteinExistence type="predicted"/>
<reference evidence="1 2" key="1">
    <citation type="submission" date="2015-03" db="EMBL/GenBank/DDBJ databases">
        <authorList>
            <person name="Murphy D."/>
        </authorList>
    </citation>
    <scope>NUCLEOTIDE SEQUENCE [LARGE SCALE GENOMIC DNA]</scope>
    <source>
        <strain evidence="1 2">IP26249</strain>
    </source>
</reference>
<dbReference type="AlphaFoldDB" id="A0A0H5G3K9"/>
<dbReference type="EMBL" id="CGBR01000005">
    <property type="protein sequence ID" value="CFQ57694.1"/>
    <property type="molecule type" value="Genomic_DNA"/>
</dbReference>
<accession>A0A0H5G3K9</accession>
<evidence type="ECO:0000313" key="1">
    <source>
        <dbReference type="EMBL" id="CFQ57694.1"/>
    </source>
</evidence>
<dbReference type="Proteomes" id="UP000048841">
    <property type="component" value="Unassembled WGS sequence"/>
</dbReference>
<dbReference type="InterPro" id="IPR010877">
    <property type="entry name" value="Phage_Mu_Gp46"/>
</dbReference>
<dbReference type="Pfam" id="PF07409">
    <property type="entry name" value="GP46"/>
    <property type="match status" value="1"/>
</dbReference>
<dbReference type="RefSeq" id="WP_023160767.1">
    <property type="nucleotide sequence ID" value="NZ_CGBR01000005.1"/>
</dbReference>
<gene>
    <name evidence="1" type="ORF">ERS137941_01204</name>
</gene>
<protein>
    <submittedName>
        <fullName evidence="1">GP46 family protein</fullName>
    </submittedName>
</protein>